<reference evidence="1 2" key="1">
    <citation type="journal article" date="2013" name="Curr. Biol.">
        <title>The Genome of the Foraminiferan Reticulomyxa filosa.</title>
        <authorList>
            <person name="Glockner G."/>
            <person name="Hulsmann N."/>
            <person name="Schleicher M."/>
            <person name="Noegel A.A."/>
            <person name="Eichinger L."/>
            <person name="Gallinger C."/>
            <person name="Pawlowski J."/>
            <person name="Sierra R."/>
            <person name="Euteneuer U."/>
            <person name="Pillet L."/>
            <person name="Moustafa A."/>
            <person name="Platzer M."/>
            <person name="Groth M."/>
            <person name="Szafranski K."/>
            <person name="Schliwa M."/>
        </authorList>
    </citation>
    <scope>NUCLEOTIDE SEQUENCE [LARGE SCALE GENOMIC DNA]</scope>
</reference>
<evidence type="ECO:0000313" key="2">
    <source>
        <dbReference type="Proteomes" id="UP000023152"/>
    </source>
</evidence>
<gene>
    <name evidence="1" type="ORF">RFI_37949</name>
</gene>
<name>X6LEG9_RETFI</name>
<organism evidence="1 2">
    <name type="scientific">Reticulomyxa filosa</name>
    <dbReference type="NCBI Taxonomy" id="46433"/>
    <lineage>
        <taxon>Eukaryota</taxon>
        <taxon>Sar</taxon>
        <taxon>Rhizaria</taxon>
        <taxon>Retaria</taxon>
        <taxon>Foraminifera</taxon>
        <taxon>Monothalamids</taxon>
        <taxon>Reticulomyxidae</taxon>
        <taxon>Reticulomyxa</taxon>
    </lineage>
</organism>
<dbReference type="EMBL" id="ASPP01043676">
    <property type="protein sequence ID" value="ETN99521.1"/>
    <property type="molecule type" value="Genomic_DNA"/>
</dbReference>
<sequence>MILLTWVQYDQYIQQTMQISAMWNHQIDANLIYAAFNCCEKDVNSTIQALFAFEQWKFRNSNEQNYKKRINEFLERRCCNHNVNLFFIFVSQIDRKQTATERATLNIVHFGLPFVEKDQESLLKKKYSLKYS</sequence>
<dbReference type="AlphaFoldDB" id="X6LEG9"/>
<comment type="caution">
    <text evidence="1">The sequence shown here is derived from an EMBL/GenBank/DDBJ whole genome shotgun (WGS) entry which is preliminary data.</text>
</comment>
<protein>
    <submittedName>
        <fullName evidence="1">Uncharacterized protein</fullName>
    </submittedName>
</protein>
<proteinExistence type="predicted"/>
<dbReference type="Proteomes" id="UP000023152">
    <property type="component" value="Unassembled WGS sequence"/>
</dbReference>
<keyword evidence="2" id="KW-1185">Reference proteome</keyword>
<evidence type="ECO:0000313" key="1">
    <source>
        <dbReference type="EMBL" id="ETN99521.1"/>
    </source>
</evidence>
<accession>X6LEG9</accession>